<evidence type="ECO:0000256" key="9">
    <source>
        <dbReference type="PROSITE-ProRule" id="PRU00042"/>
    </source>
</evidence>
<dbReference type="GO" id="GO:0000981">
    <property type="term" value="F:DNA-binding transcription factor activity, RNA polymerase II-specific"/>
    <property type="evidence" value="ECO:0007669"/>
    <property type="project" value="TreeGrafter"/>
</dbReference>
<evidence type="ECO:0000256" key="5">
    <source>
        <dbReference type="ARBA" id="ARBA00022833"/>
    </source>
</evidence>
<feature type="region of interest" description="Disordered" evidence="10">
    <location>
        <begin position="97"/>
        <end position="148"/>
    </location>
</feature>
<dbReference type="Pfam" id="PF02269">
    <property type="entry name" value="TFIID-18kDa"/>
    <property type="match status" value="1"/>
</dbReference>
<feature type="domain" description="C2H2-type" evidence="11">
    <location>
        <begin position="183"/>
        <end position="210"/>
    </location>
</feature>
<feature type="domain" description="C2H2-type" evidence="11">
    <location>
        <begin position="211"/>
        <end position="238"/>
    </location>
</feature>
<evidence type="ECO:0000256" key="4">
    <source>
        <dbReference type="ARBA" id="ARBA00022771"/>
    </source>
</evidence>
<evidence type="ECO:0000256" key="7">
    <source>
        <dbReference type="ARBA" id="ARBA00023163"/>
    </source>
</evidence>
<protein>
    <submittedName>
        <fullName evidence="12">Transcription initiation protein SPT3 like protein</fullName>
    </submittedName>
</protein>
<keyword evidence="4 9" id="KW-0863">Zinc-finger</keyword>
<keyword evidence="13" id="KW-1185">Reference proteome</keyword>
<dbReference type="SUPFAM" id="SSF47113">
    <property type="entry name" value="Histone-fold"/>
    <property type="match status" value="1"/>
</dbReference>
<feature type="compositionally biased region" description="Polar residues" evidence="10">
    <location>
        <begin position="116"/>
        <end position="130"/>
    </location>
</feature>
<dbReference type="PROSITE" id="PS50157">
    <property type="entry name" value="ZINC_FINGER_C2H2_2"/>
    <property type="match status" value="4"/>
</dbReference>
<evidence type="ECO:0000256" key="2">
    <source>
        <dbReference type="ARBA" id="ARBA00022723"/>
    </source>
</evidence>
<evidence type="ECO:0000256" key="3">
    <source>
        <dbReference type="ARBA" id="ARBA00022737"/>
    </source>
</evidence>
<dbReference type="SMART" id="SM00355">
    <property type="entry name" value="ZnF_C2H2"/>
    <property type="match status" value="4"/>
</dbReference>
<dbReference type="PANTHER" id="PTHR24394:SF29">
    <property type="entry name" value="MYONEURIN"/>
    <property type="match status" value="1"/>
</dbReference>
<evidence type="ECO:0000256" key="1">
    <source>
        <dbReference type="ARBA" id="ARBA00004123"/>
    </source>
</evidence>
<dbReference type="InterPro" id="IPR003195">
    <property type="entry name" value="TFIID_TAF13"/>
</dbReference>
<dbReference type="Pfam" id="PF00096">
    <property type="entry name" value="zf-C2H2"/>
    <property type="match status" value="1"/>
</dbReference>
<evidence type="ECO:0000313" key="12">
    <source>
        <dbReference type="EMBL" id="KAF8782990.1"/>
    </source>
</evidence>
<sequence length="641" mass="72749">MKYLEATGNYVKPKIMAYSAEESSPVEYLESCCICDEEFSSDTELTNHLLAHTEEEEYKIRLKKFEEKNAIPGNFVGQPIKRSSSQRSKSPEIVELLSDESDDESSKNKKQAGASVASNQVKTAASTSVIKSPPPNPQTSAQASPTPNASQLGIYNCTQCSMVFNDLRLYKEHISTHEKARPYACQICNKKFAYKGTLRQHLHLHIGEKSHECKVCHKKFSMKRMLRQHEESHELEQRQGLNPGPRIAIKKLDSVYAYEISCMMHTLGDVAKPLKSSVQYLETILRDQMNLLLIKASEIPGPKALTHTRLLPLIAHKREKMTRLLQYLFLKDSCELLRNRKYEEYADAVDNGQCRKRVGICLKFLKSIGAGDYDMEVLKTSLLRTDDIALERAARRFQMSRLMSNENYLKFFKKQSVGFYPKNDGGMFEKWLLADKVTTLQPTPLALDILAYFARETLAEIVEATLQIDQPKKDSKINTSNILAKKNHQSSVDRTGTFSFSTSDIFSPGRLRDLITDNSDSCSVNLESLGMMDIFPSSTSPKVSLSENDAIVPAKESSCTKKRKMETMDFDTKNNSEKSEVGEMKRFQESEPRLVLQEPKIPPRNPGNPITVDDLRSTVMNLIILQDEEFQFSKKKRILCL</sequence>
<keyword evidence="5" id="KW-0862">Zinc</keyword>
<dbReference type="PROSITE" id="PS00028">
    <property type="entry name" value="ZINC_FINGER_C2H2_1"/>
    <property type="match status" value="4"/>
</dbReference>
<name>A0A8T0EY14_ARGBR</name>
<organism evidence="12 13">
    <name type="scientific">Argiope bruennichi</name>
    <name type="common">Wasp spider</name>
    <name type="synonym">Aranea bruennichi</name>
    <dbReference type="NCBI Taxonomy" id="94029"/>
    <lineage>
        <taxon>Eukaryota</taxon>
        <taxon>Metazoa</taxon>
        <taxon>Ecdysozoa</taxon>
        <taxon>Arthropoda</taxon>
        <taxon>Chelicerata</taxon>
        <taxon>Arachnida</taxon>
        <taxon>Araneae</taxon>
        <taxon>Araneomorphae</taxon>
        <taxon>Entelegynae</taxon>
        <taxon>Araneoidea</taxon>
        <taxon>Araneidae</taxon>
        <taxon>Argiope</taxon>
    </lineage>
</organism>
<keyword evidence="6" id="KW-0805">Transcription regulation</keyword>
<evidence type="ECO:0000313" key="13">
    <source>
        <dbReference type="Proteomes" id="UP000807504"/>
    </source>
</evidence>
<comment type="caution">
    <text evidence="12">The sequence shown here is derived from an EMBL/GenBank/DDBJ whole genome shotgun (WGS) entry which is preliminary data.</text>
</comment>
<dbReference type="AlphaFoldDB" id="A0A8T0EY14"/>
<dbReference type="GO" id="GO:0008270">
    <property type="term" value="F:zinc ion binding"/>
    <property type="evidence" value="ECO:0007669"/>
    <property type="project" value="UniProtKB-KW"/>
</dbReference>
<keyword evidence="3" id="KW-0677">Repeat</keyword>
<dbReference type="EMBL" id="JABXBU010001863">
    <property type="protein sequence ID" value="KAF8782990.1"/>
    <property type="molecule type" value="Genomic_DNA"/>
</dbReference>
<feature type="domain" description="C2H2-type" evidence="11">
    <location>
        <begin position="30"/>
        <end position="57"/>
    </location>
</feature>
<gene>
    <name evidence="12" type="ORF">HNY73_013211</name>
</gene>
<keyword evidence="2" id="KW-0479">Metal-binding</keyword>
<reference evidence="12" key="2">
    <citation type="submission" date="2020-06" db="EMBL/GenBank/DDBJ databases">
        <authorList>
            <person name="Sheffer M."/>
        </authorList>
    </citation>
    <scope>NUCLEOTIDE SEQUENCE</scope>
</reference>
<reference evidence="12" key="1">
    <citation type="journal article" date="2020" name="bioRxiv">
        <title>Chromosome-level reference genome of the European wasp spider Argiope bruennichi: a resource for studies on range expansion and evolutionary adaptation.</title>
        <authorList>
            <person name="Sheffer M.M."/>
            <person name="Hoppe A."/>
            <person name="Krehenwinkel H."/>
            <person name="Uhl G."/>
            <person name="Kuss A.W."/>
            <person name="Jensen L."/>
            <person name="Jensen C."/>
            <person name="Gillespie R.G."/>
            <person name="Hoff K.J."/>
            <person name="Prost S."/>
        </authorList>
    </citation>
    <scope>NUCLEOTIDE SEQUENCE</scope>
</reference>
<keyword evidence="7" id="KW-0804">Transcription</keyword>
<dbReference type="InterPro" id="IPR009072">
    <property type="entry name" value="Histone-fold"/>
</dbReference>
<dbReference type="GO" id="GO:0046982">
    <property type="term" value="F:protein heterodimerization activity"/>
    <property type="evidence" value="ECO:0007669"/>
    <property type="project" value="InterPro"/>
</dbReference>
<dbReference type="GO" id="GO:0006366">
    <property type="term" value="P:transcription by RNA polymerase II"/>
    <property type="evidence" value="ECO:0007669"/>
    <property type="project" value="InterPro"/>
</dbReference>
<feature type="domain" description="C2H2-type" evidence="11">
    <location>
        <begin position="155"/>
        <end position="182"/>
    </location>
</feature>
<dbReference type="GO" id="GO:0005634">
    <property type="term" value="C:nucleus"/>
    <property type="evidence" value="ECO:0007669"/>
    <property type="project" value="UniProtKB-SubCell"/>
</dbReference>
<dbReference type="InterPro" id="IPR013087">
    <property type="entry name" value="Znf_C2H2_type"/>
</dbReference>
<dbReference type="InterPro" id="IPR036236">
    <property type="entry name" value="Znf_C2H2_sf"/>
</dbReference>
<feature type="compositionally biased region" description="Polar residues" evidence="10">
    <location>
        <begin position="138"/>
        <end position="148"/>
    </location>
</feature>
<evidence type="ECO:0000256" key="6">
    <source>
        <dbReference type="ARBA" id="ARBA00023015"/>
    </source>
</evidence>
<dbReference type="Proteomes" id="UP000807504">
    <property type="component" value="Unassembled WGS sequence"/>
</dbReference>
<proteinExistence type="predicted"/>
<dbReference type="PANTHER" id="PTHR24394">
    <property type="entry name" value="ZINC FINGER PROTEIN"/>
    <property type="match status" value="1"/>
</dbReference>
<evidence type="ECO:0000256" key="8">
    <source>
        <dbReference type="ARBA" id="ARBA00023242"/>
    </source>
</evidence>
<comment type="subcellular location">
    <subcellularLocation>
        <location evidence="1">Nucleus</location>
    </subcellularLocation>
</comment>
<evidence type="ECO:0000259" key="11">
    <source>
        <dbReference type="PROSITE" id="PS50157"/>
    </source>
</evidence>
<dbReference type="CDD" id="cd22926">
    <property type="entry name" value="HFD_SPT3"/>
    <property type="match status" value="1"/>
</dbReference>
<keyword evidence="8" id="KW-0539">Nucleus</keyword>
<dbReference type="Gene3D" id="3.30.160.60">
    <property type="entry name" value="Classic Zinc Finger"/>
    <property type="match status" value="2"/>
</dbReference>
<accession>A0A8T0EY14</accession>
<dbReference type="Gene3D" id="1.10.20.10">
    <property type="entry name" value="Histone, subunit A"/>
    <property type="match status" value="1"/>
</dbReference>
<dbReference type="FunFam" id="3.30.160.60:FF:000145">
    <property type="entry name" value="Zinc finger protein 574"/>
    <property type="match status" value="1"/>
</dbReference>
<dbReference type="SUPFAM" id="SSF57667">
    <property type="entry name" value="beta-beta-alpha zinc fingers"/>
    <property type="match status" value="1"/>
</dbReference>
<evidence type="ECO:0000256" key="10">
    <source>
        <dbReference type="SAM" id="MobiDB-lite"/>
    </source>
</evidence>